<name>A0A921DS95_9BACT</name>
<dbReference type="RefSeq" id="WP_304121237.1">
    <property type="nucleotide sequence ID" value="NZ_DYZA01000068.1"/>
</dbReference>
<evidence type="ECO:0000256" key="1">
    <source>
        <dbReference type="ARBA" id="ARBA00023235"/>
    </source>
</evidence>
<dbReference type="Proteomes" id="UP000698963">
    <property type="component" value="Unassembled WGS sequence"/>
</dbReference>
<organism evidence="2 3">
    <name type="scientific">Mailhella massiliensis</name>
    <dbReference type="NCBI Taxonomy" id="1903261"/>
    <lineage>
        <taxon>Bacteria</taxon>
        <taxon>Pseudomonadati</taxon>
        <taxon>Thermodesulfobacteriota</taxon>
        <taxon>Desulfovibrionia</taxon>
        <taxon>Desulfovibrionales</taxon>
        <taxon>Desulfovibrionaceae</taxon>
        <taxon>Mailhella</taxon>
    </lineage>
</organism>
<sequence length="291" mass="32730">MPRFIRAYDNHNEPIINANDDFLPRTYFNIVRLKKGESHYTCVAGYETCWVLTHGRCNIEVDGKLFENVGNRDSIWENQRSDSVYAPAGAKINVTCVSDDVVIFVAGGRCDEYHEPYRITPEEVKPVEVGSVETHSRRVINHILGAKDEGRTGNLLVSELYADPGCWAGYPPHKHGNDIPTAEGVWQETGFEEVYHFHYNPENGFGAQFDYTPGDEVSPHVWHMRSGDTFLISKGYHPGVTSPGHAAYIFTILVGHTQHSLVQNFEPQYAYLGKQLPGVQDMVALFTGDKK</sequence>
<dbReference type="GO" id="GO:0019310">
    <property type="term" value="P:inositol catabolic process"/>
    <property type="evidence" value="ECO:0007669"/>
    <property type="project" value="InterPro"/>
</dbReference>
<comment type="caution">
    <text evidence="2">The sequence shown here is derived from an EMBL/GenBank/DDBJ whole genome shotgun (WGS) entry which is preliminary data.</text>
</comment>
<protein>
    <submittedName>
        <fullName evidence="2">5-deoxy-glucuronate isomerase</fullName>
    </submittedName>
</protein>
<keyword evidence="1 2" id="KW-0413">Isomerase</keyword>
<dbReference type="AlphaFoldDB" id="A0A921DS95"/>
<dbReference type="Gene3D" id="2.60.120.10">
    <property type="entry name" value="Jelly Rolls"/>
    <property type="match status" value="2"/>
</dbReference>
<dbReference type="InterPro" id="IPR011051">
    <property type="entry name" value="RmlC_Cupin_sf"/>
</dbReference>
<dbReference type="InterPro" id="IPR021120">
    <property type="entry name" value="KduI/IolB_isomerase"/>
</dbReference>
<evidence type="ECO:0000313" key="3">
    <source>
        <dbReference type="Proteomes" id="UP000698963"/>
    </source>
</evidence>
<dbReference type="InterPro" id="IPR024203">
    <property type="entry name" value="Deoxy-glucuronate_isom_IolB"/>
</dbReference>
<proteinExistence type="predicted"/>
<dbReference type="GO" id="GO:0008880">
    <property type="term" value="F:glucuronate isomerase activity"/>
    <property type="evidence" value="ECO:0007669"/>
    <property type="project" value="InterPro"/>
</dbReference>
<dbReference type="SUPFAM" id="SSF51182">
    <property type="entry name" value="RmlC-like cupins"/>
    <property type="match status" value="1"/>
</dbReference>
<dbReference type="EMBL" id="DYZA01000068">
    <property type="protein sequence ID" value="HJD96722.1"/>
    <property type="molecule type" value="Genomic_DNA"/>
</dbReference>
<accession>A0A921DS95</accession>
<reference evidence="2" key="2">
    <citation type="submission" date="2021-09" db="EMBL/GenBank/DDBJ databases">
        <authorList>
            <person name="Gilroy R."/>
        </authorList>
    </citation>
    <scope>NUCLEOTIDE SEQUENCE</scope>
    <source>
        <strain evidence="2">ChiGjej2B2-19336</strain>
    </source>
</reference>
<dbReference type="PANTHER" id="PTHR39193:SF1">
    <property type="entry name" value="5-DEOXY-GLUCURONATE ISOMERASE"/>
    <property type="match status" value="1"/>
</dbReference>
<evidence type="ECO:0000313" key="2">
    <source>
        <dbReference type="EMBL" id="HJD96722.1"/>
    </source>
</evidence>
<dbReference type="PANTHER" id="PTHR39193">
    <property type="entry name" value="5-DEOXY-GLUCURONATE ISOMERASE"/>
    <property type="match status" value="1"/>
</dbReference>
<dbReference type="Pfam" id="PF04962">
    <property type="entry name" value="KduI"/>
    <property type="match status" value="1"/>
</dbReference>
<dbReference type="InterPro" id="IPR014710">
    <property type="entry name" value="RmlC-like_jellyroll"/>
</dbReference>
<reference evidence="2" key="1">
    <citation type="journal article" date="2021" name="PeerJ">
        <title>Extensive microbial diversity within the chicken gut microbiome revealed by metagenomics and culture.</title>
        <authorList>
            <person name="Gilroy R."/>
            <person name="Ravi A."/>
            <person name="Getino M."/>
            <person name="Pursley I."/>
            <person name="Horton D.L."/>
            <person name="Alikhan N.F."/>
            <person name="Baker D."/>
            <person name="Gharbi K."/>
            <person name="Hall N."/>
            <person name="Watson M."/>
            <person name="Adriaenssens E.M."/>
            <person name="Foster-Nyarko E."/>
            <person name="Jarju S."/>
            <person name="Secka A."/>
            <person name="Antonio M."/>
            <person name="Oren A."/>
            <person name="Chaudhuri R.R."/>
            <person name="La Ragione R."/>
            <person name="Hildebrand F."/>
            <person name="Pallen M.J."/>
        </authorList>
    </citation>
    <scope>NUCLEOTIDE SEQUENCE</scope>
    <source>
        <strain evidence="2">ChiGjej2B2-19336</strain>
    </source>
</reference>
<gene>
    <name evidence="2" type="ORF">K8W16_03635</name>
</gene>